<dbReference type="GO" id="GO:0005737">
    <property type="term" value="C:cytoplasm"/>
    <property type="evidence" value="ECO:0007669"/>
    <property type="project" value="UniProtKB-SubCell"/>
</dbReference>
<comment type="subcellular location">
    <subcellularLocation>
        <location evidence="1">Cytoplasm</location>
    </subcellularLocation>
</comment>
<dbReference type="SMART" id="SM00320">
    <property type="entry name" value="WD40"/>
    <property type="match status" value="6"/>
</dbReference>
<keyword evidence="3 5" id="KW-0853">WD repeat</keyword>
<dbReference type="GO" id="GO:0045503">
    <property type="term" value="F:dynein light chain binding"/>
    <property type="evidence" value="ECO:0007669"/>
    <property type="project" value="TreeGrafter"/>
</dbReference>
<dbReference type="PANTHER" id="PTHR12442:SF22">
    <property type="entry name" value="CYTOPLASMIC DYNEIN 1 INTERMEDIATE CHAIN-RELATED"/>
    <property type="match status" value="1"/>
</dbReference>
<evidence type="ECO:0000256" key="6">
    <source>
        <dbReference type="SAM" id="Coils"/>
    </source>
</evidence>
<keyword evidence="2" id="KW-0963">Cytoplasm</keyword>
<dbReference type="Proteomes" id="UP001211065">
    <property type="component" value="Unassembled WGS sequence"/>
</dbReference>
<name>A0AAD5XWU1_9FUNG</name>
<dbReference type="GO" id="GO:0005868">
    <property type="term" value="C:cytoplasmic dynein complex"/>
    <property type="evidence" value="ECO:0007669"/>
    <property type="project" value="TreeGrafter"/>
</dbReference>
<dbReference type="GO" id="GO:0010970">
    <property type="term" value="P:transport along microtubule"/>
    <property type="evidence" value="ECO:0007669"/>
    <property type="project" value="TreeGrafter"/>
</dbReference>
<keyword evidence="8" id="KW-1185">Reference proteome</keyword>
<reference evidence="7" key="1">
    <citation type="submission" date="2020-05" db="EMBL/GenBank/DDBJ databases">
        <title>Phylogenomic resolution of chytrid fungi.</title>
        <authorList>
            <person name="Stajich J.E."/>
            <person name="Amses K."/>
            <person name="Simmons R."/>
            <person name="Seto K."/>
            <person name="Myers J."/>
            <person name="Bonds A."/>
            <person name="Quandt C.A."/>
            <person name="Barry K."/>
            <person name="Liu P."/>
            <person name="Grigoriev I."/>
            <person name="Longcore J.E."/>
            <person name="James T.Y."/>
        </authorList>
    </citation>
    <scope>NUCLEOTIDE SEQUENCE</scope>
    <source>
        <strain evidence="7">JEL0476</strain>
    </source>
</reference>
<dbReference type="InterPro" id="IPR050687">
    <property type="entry name" value="Dynein_IC"/>
</dbReference>
<dbReference type="PANTHER" id="PTHR12442">
    <property type="entry name" value="DYNEIN INTERMEDIATE CHAIN"/>
    <property type="match status" value="1"/>
</dbReference>
<evidence type="ECO:0000313" key="8">
    <source>
        <dbReference type="Proteomes" id="UP001211065"/>
    </source>
</evidence>
<proteinExistence type="predicted"/>
<dbReference type="InterPro" id="IPR001680">
    <property type="entry name" value="WD40_rpt"/>
</dbReference>
<dbReference type="AlphaFoldDB" id="A0AAD5XWU1"/>
<dbReference type="PROSITE" id="PS50082">
    <property type="entry name" value="WD_REPEATS_2"/>
    <property type="match status" value="1"/>
</dbReference>
<keyword evidence="4" id="KW-0677">Repeat</keyword>
<dbReference type="EMBL" id="JADGJW010000177">
    <property type="protein sequence ID" value="KAJ3222397.1"/>
    <property type="molecule type" value="Genomic_DNA"/>
</dbReference>
<accession>A0AAD5XWU1</accession>
<feature type="coiled-coil region" evidence="6">
    <location>
        <begin position="2"/>
        <end position="29"/>
    </location>
</feature>
<dbReference type="InterPro" id="IPR015943">
    <property type="entry name" value="WD40/YVTN_repeat-like_dom_sf"/>
</dbReference>
<protein>
    <submittedName>
        <fullName evidence="7">Uncharacterized protein</fullName>
    </submittedName>
</protein>
<organism evidence="7 8">
    <name type="scientific">Clydaea vesicula</name>
    <dbReference type="NCBI Taxonomy" id="447962"/>
    <lineage>
        <taxon>Eukaryota</taxon>
        <taxon>Fungi</taxon>
        <taxon>Fungi incertae sedis</taxon>
        <taxon>Chytridiomycota</taxon>
        <taxon>Chytridiomycota incertae sedis</taxon>
        <taxon>Chytridiomycetes</taxon>
        <taxon>Lobulomycetales</taxon>
        <taxon>Lobulomycetaceae</taxon>
        <taxon>Clydaea</taxon>
    </lineage>
</organism>
<gene>
    <name evidence="7" type="ORF">HK099_002341</name>
</gene>
<dbReference type="InterPro" id="IPR036322">
    <property type="entry name" value="WD40_repeat_dom_sf"/>
</dbReference>
<dbReference type="SUPFAM" id="SSF50978">
    <property type="entry name" value="WD40 repeat-like"/>
    <property type="match status" value="1"/>
</dbReference>
<feature type="repeat" description="WD" evidence="5">
    <location>
        <begin position="473"/>
        <end position="520"/>
    </location>
</feature>
<comment type="caution">
    <text evidence="7">The sequence shown here is derived from an EMBL/GenBank/DDBJ whole genome shotgun (WGS) entry which is preliminary data.</text>
</comment>
<sequence length="675" mass="76213">MQDNRKKEIEKKKQKLAELKKARADRQASLLLKQNITPLAQRQNIDELVNQLIGKRSTFLQQQQQQQIKPQQQSYVNDFVNEPQSEIKENVIPLDLDHCKPKNDNEPALMTSEDFVIFEMPPAEKVCYEKEVQTNRFSDDENEDYDSNSENENYDVLVSRKSNSLLKGKETFGKLKDEEDVEADNISVKSVEKKDSNLKLREMSDGEKKLVLASENFQNFFDSSSKLIERALNDISDYDFMIDYTASEEALKETDTGGNLKLVSKFFDERWSKNRTVTSLAWSPKYQELLLSSYNKNPMATNDPDGVVLIWNQHLTDRPEFIFHAQSDVMAACFSEFHPNYIIGGTFSGQILIWDTRAKNRLPDFKSTLTGGHTNPVFSLQTLGTQNSNHLVSASNDGLVCTWQLDMFGQPMEALELVHQSHPKTDEVAVTCFEFPFNETSMFLVGTEEGNIYQANKYDRAGSKAGISSTEVYKSHQGMVTSLQFHPVNGTQDFTDIFLTSSIDWQVKLWRQKSLATSTTQMLSNTNNSGINSQRHSILDNLETSLNIGSGATAQSSSHIIKPIANFDNSDDYVFDCKWSPTHPSVFGTCDASGKFDLYNLNVETEVMKVPVASVKSVGTGKALNKVAWNKDGKKVALGSIDGFVYVYDVGEYGQPTPQDSLDFQRTLHELESQL</sequence>
<dbReference type="Gene3D" id="2.130.10.10">
    <property type="entry name" value="YVTN repeat-like/Quinoprotein amine dehydrogenase"/>
    <property type="match status" value="2"/>
</dbReference>
<keyword evidence="6" id="KW-0175">Coiled coil</keyword>
<evidence type="ECO:0000256" key="5">
    <source>
        <dbReference type="PROSITE-ProRule" id="PRU00221"/>
    </source>
</evidence>
<evidence type="ECO:0000313" key="7">
    <source>
        <dbReference type="EMBL" id="KAJ3222397.1"/>
    </source>
</evidence>
<dbReference type="Pfam" id="PF00400">
    <property type="entry name" value="WD40"/>
    <property type="match status" value="3"/>
</dbReference>
<dbReference type="GO" id="GO:0045504">
    <property type="term" value="F:dynein heavy chain binding"/>
    <property type="evidence" value="ECO:0007669"/>
    <property type="project" value="TreeGrafter"/>
</dbReference>
<evidence type="ECO:0000256" key="1">
    <source>
        <dbReference type="ARBA" id="ARBA00004496"/>
    </source>
</evidence>
<evidence type="ECO:0000256" key="4">
    <source>
        <dbReference type="ARBA" id="ARBA00022737"/>
    </source>
</evidence>
<evidence type="ECO:0000256" key="2">
    <source>
        <dbReference type="ARBA" id="ARBA00022490"/>
    </source>
</evidence>
<evidence type="ECO:0000256" key="3">
    <source>
        <dbReference type="ARBA" id="ARBA00022574"/>
    </source>
</evidence>